<evidence type="ECO:0000259" key="8">
    <source>
        <dbReference type="Pfam" id="PF01529"/>
    </source>
</evidence>
<feature type="transmembrane region" description="Helical" evidence="7">
    <location>
        <begin position="175"/>
        <end position="199"/>
    </location>
</feature>
<feature type="domain" description="Palmitoyltransferase DHHC" evidence="8">
    <location>
        <begin position="103"/>
        <end position="217"/>
    </location>
</feature>
<evidence type="ECO:0000256" key="4">
    <source>
        <dbReference type="ARBA" id="ARBA00022989"/>
    </source>
</evidence>
<proteinExistence type="inferred from homology"/>
<dbReference type="InterPro" id="IPR001594">
    <property type="entry name" value="Palmitoyltrfase_DHHC"/>
</dbReference>
<sequence>MVAIVMPSSGRRSRLAVPVDSICVFLLTYALALQAQWTTTALALKLWPDHRFVTVLTITCHTATLSLAMWSHWMCATTDPGYIPALKDEHLIYDALRWGFTDCNKCRSIRPRRAHHCRICNRCVLHMDHHCPWISNCYVFLTGSTELALASVIGYEMYDLYHRDIDSLLSKYGVFMIVSTTVLYFVAILFTMFTFILFVDQMYQIYRNTTAIDKLKNISNREQSFMQTLTHLFGCRFSVTWFLPLPMKPRYFGAELTCADVVALSVFDESDAVLADRNHELQGLDAKDADAPRRVSCFHKLLYRREISDDVDTE</sequence>
<keyword evidence="10" id="KW-1185">Reference proteome</keyword>
<evidence type="ECO:0000313" key="10">
    <source>
        <dbReference type="Proteomes" id="UP000033188"/>
    </source>
</evidence>
<gene>
    <name evidence="9" type="ORF">BBBOND_0100270</name>
</gene>
<keyword evidence="6 7" id="KW-0012">Acyltransferase</keyword>
<dbReference type="OMA" id="VCVVMTW"/>
<feature type="transmembrane region" description="Helical" evidence="7">
    <location>
        <begin position="15"/>
        <end position="32"/>
    </location>
</feature>
<dbReference type="GO" id="GO:0019706">
    <property type="term" value="F:protein-cysteine S-palmitoyltransferase activity"/>
    <property type="evidence" value="ECO:0007669"/>
    <property type="project" value="UniProtKB-EC"/>
</dbReference>
<reference evidence="10" key="1">
    <citation type="journal article" date="2014" name="Nucleic Acids Res.">
        <title>The evolutionary dynamics of variant antigen genes in Babesia reveal a history of genomic innovation underlying host-parasite interaction.</title>
        <authorList>
            <person name="Jackson A.P."/>
            <person name="Otto T.D."/>
            <person name="Darby A."/>
            <person name="Ramaprasad A."/>
            <person name="Xia D."/>
            <person name="Echaide I.E."/>
            <person name="Farber M."/>
            <person name="Gahlot S."/>
            <person name="Gamble J."/>
            <person name="Gupta D."/>
            <person name="Gupta Y."/>
            <person name="Jackson L."/>
            <person name="Malandrin L."/>
            <person name="Malas T.B."/>
            <person name="Moussa E."/>
            <person name="Nair M."/>
            <person name="Reid A.J."/>
            <person name="Sanders M."/>
            <person name="Sharma J."/>
            <person name="Tracey A."/>
            <person name="Quail M.A."/>
            <person name="Weir W."/>
            <person name="Wastling J.M."/>
            <person name="Hall N."/>
            <person name="Willadsen P."/>
            <person name="Lingelbach K."/>
            <person name="Shiels B."/>
            <person name="Tait A."/>
            <person name="Berriman M."/>
            <person name="Allred D.R."/>
            <person name="Pain A."/>
        </authorList>
    </citation>
    <scope>NUCLEOTIDE SEQUENCE [LARGE SCALE GENOMIC DNA]</scope>
    <source>
        <strain evidence="10">Bond</strain>
    </source>
</reference>
<dbReference type="VEuPathDB" id="PiroplasmaDB:BBBOND_0100270"/>
<dbReference type="PROSITE" id="PS50216">
    <property type="entry name" value="DHHC"/>
    <property type="match status" value="1"/>
</dbReference>
<keyword evidence="3 7" id="KW-0812">Transmembrane</keyword>
<dbReference type="AlphaFoldDB" id="A0A061CZ19"/>
<dbReference type="GO" id="GO:0016020">
    <property type="term" value="C:membrane"/>
    <property type="evidence" value="ECO:0007669"/>
    <property type="project" value="UniProtKB-SubCell"/>
</dbReference>
<feature type="transmembrane region" description="Helical" evidence="7">
    <location>
        <begin position="137"/>
        <end position="155"/>
    </location>
</feature>
<evidence type="ECO:0000313" key="9">
    <source>
        <dbReference type="EMBL" id="CDR93698.1"/>
    </source>
</evidence>
<evidence type="ECO:0000256" key="5">
    <source>
        <dbReference type="ARBA" id="ARBA00023136"/>
    </source>
</evidence>
<dbReference type="KEGG" id="bbig:BBBOND_0100270"/>
<dbReference type="STRING" id="5866.A0A061CZ19"/>
<dbReference type="GeneID" id="24562239"/>
<keyword evidence="5 7" id="KW-0472">Membrane</keyword>
<dbReference type="InterPro" id="IPR039859">
    <property type="entry name" value="PFA4/ZDH16/20/ERF2-like"/>
</dbReference>
<dbReference type="PANTHER" id="PTHR12246">
    <property type="entry name" value="PALMITOYLTRANSFERASE ZDHHC16"/>
    <property type="match status" value="1"/>
</dbReference>
<comment type="catalytic activity">
    <reaction evidence="7">
        <text>L-cysteinyl-[protein] + hexadecanoyl-CoA = S-hexadecanoyl-L-cysteinyl-[protein] + CoA</text>
        <dbReference type="Rhea" id="RHEA:36683"/>
        <dbReference type="Rhea" id="RHEA-COMP:10131"/>
        <dbReference type="Rhea" id="RHEA-COMP:11032"/>
        <dbReference type="ChEBI" id="CHEBI:29950"/>
        <dbReference type="ChEBI" id="CHEBI:57287"/>
        <dbReference type="ChEBI" id="CHEBI:57379"/>
        <dbReference type="ChEBI" id="CHEBI:74151"/>
        <dbReference type="EC" id="2.3.1.225"/>
    </reaction>
</comment>
<keyword evidence="4 7" id="KW-1133">Transmembrane helix</keyword>
<evidence type="ECO:0000256" key="2">
    <source>
        <dbReference type="ARBA" id="ARBA00022679"/>
    </source>
</evidence>
<comment type="domain">
    <text evidence="7">The DHHC domain is required for palmitoyltransferase activity.</text>
</comment>
<dbReference type="EC" id="2.3.1.225" evidence="7"/>
<comment type="similarity">
    <text evidence="7">Belongs to the DHHC palmitoyltransferase family.</text>
</comment>
<dbReference type="Pfam" id="PF01529">
    <property type="entry name" value="DHHC"/>
    <property type="match status" value="1"/>
</dbReference>
<comment type="subcellular location">
    <subcellularLocation>
        <location evidence="1">Membrane</location>
        <topology evidence="1">Multi-pass membrane protein</topology>
    </subcellularLocation>
</comment>
<dbReference type="OrthoDB" id="331948at2759"/>
<organism evidence="9 10">
    <name type="scientific">Babesia bigemina</name>
    <dbReference type="NCBI Taxonomy" id="5866"/>
    <lineage>
        <taxon>Eukaryota</taxon>
        <taxon>Sar</taxon>
        <taxon>Alveolata</taxon>
        <taxon>Apicomplexa</taxon>
        <taxon>Aconoidasida</taxon>
        <taxon>Piroplasmida</taxon>
        <taxon>Babesiidae</taxon>
        <taxon>Babesia</taxon>
    </lineage>
</organism>
<keyword evidence="2 7" id="KW-0808">Transferase</keyword>
<accession>A0A061CZ19</accession>
<feature type="transmembrane region" description="Helical" evidence="7">
    <location>
        <begin position="52"/>
        <end position="70"/>
    </location>
</feature>
<dbReference type="RefSeq" id="XP_012765884.1">
    <property type="nucleotide sequence ID" value="XM_012910430.1"/>
</dbReference>
<evidence type="ECO:0000256" key="6">
    <source>
        <dbReference type="ARBA" id="ARBA00023315"/>
    </source>
</evidence>
<dbReference type="EMBL" id="LK391707">
    <property type="protein sequence ID" value="CDR93698.1"/>
    <property type="molecule type" value="Genomic_DNA"/>
</dbReference>
<dbReference type="Proteomes" id="UP000033188">
    <property type="component" value="Chromosome 1"/>
</dbReference>
<evidence type="ECO:0000256" key="1">
    <source>
        <dbReference type="ARBA" id="ARBA00004141"/>
    </source>
</evidence>
<protein>
    <recommendedName>
        <fullName evidence="7">Palmitoyltransferase</fullName>
        <ecNumber evidence="7">2.3.1.225</ecNumber>
    </recommendedName>
</protein>
<evidence type="ECO:0000256" key="7">
    <source>
        <dbReference type="RuleBase" id="RU079119"/>
    </source>
</evidence>
<evidence type="ECO:0000256" key="3">
    <source>
        <dbReference type="ARBA" id="ARBA00022692"/>
    </source>
</evidence>
<name>A0A061CZ19_BABBI</name>